<dbReference type="GO" id="GO:0005524">
    <property type="term" value="F:ATP binding"/>
    <property type="evidence" value="ECO:0007669"/>
    <property type="project" value="UniProtKB-KW"/>
</dbReference>
<dbReference type="AlphaFoldDB" id="A0A9X2BSZ6"/>
<dbReference type="Gene3D" id="3.40.50.300">
    <property type="entry name" value="P-loop containing nucleotide triphosphate hydrolases"/>
    <property type="match status" value="1"/>
</dbReference>
<name>A0A9X2BSZ6_9PROT</name>
<comment type="similarity">
    <text evidence="1">Belongs to the ABC transporter superfamily.</text>
</comment>
<dbReference type="InterPro" id="IPR050166">
    <property type="entry name" value="ABC_transporter_ATP-bind"/>
</dbReference>
<organism evidence="7 8">
    <name type="scientific">Roseomonas acroporae</name>
    <dbReference type="NCBI Taxonomy" id="2937791"/>
    <lineage>
        <taxon>Bacteria</taxon>
        <taxon>Pseudomonadati</taxon>
        <taxon>Pseudomonadota</taxon>
        <taxon>Alphaproteobacteria</taxon>
        <taxon>Acetobacterales</taxon>
        <taxon>Roseomonadaceae</taxon>
        <taxon>Roseomonas</taxon>
    </lineage>
</organism>
<dbReference type="InterPro" id="IPR003439">
    <property type="entry name" value="ABC_transporter-like_ATP-bd"/>
</dbReference>
<evidence type="ECO:0000256" key="5">
    <source>
        <dbReference type="SAM" id="MobiDB-lite"/>
    </source>
</evidence>
<dbReference type="EMBL" id="JALPRX010000016">
    <property type="protein sequence ID" value="MCK8783702.1"/>
    <property type="molecule type" value="Genomic_DNA"/>
</dbReference>
<evidence type="ECO:0000259" key="6">
    <source>
        <dbReference type="PROSITE" id="PS50893"/>
    </source>
</evidence>
<feature type="region of interest" description="Disordered" evidence="5">
    <location>
        <begin position="1"/>
        <end position="40"/>
    </location>
</feature>
<dbReference type="GO" id="GO:0016887">
    <property type="term" value="F:ATP hydrolysis activity"/>
    <property type="evidence" value="ECO:0007669"/>
    <property type="project" value="InterPro"/>
</dbReference>
<feature type="domain" description="ABC transporter" evidence="6">
    <location>
        <begin position="50"/>
        <end position="271"/>
    </location>
</feature>
<keyword evidence="3" id="KW-0547">Nucleotide-binding</keyword>
<dbReference type="SMART" id="SM00382">
    <property type="entry name" value="AAA"/>
    <property type="match status" value="1"/>
</dbReference>
<sequence length="292" mass="29549">MDRLPAQHPTAPRAAGATPPGTPPIGARPNSARPAGASAADAPAAGAPGLLLDCPGLALGGRPVLGAFRLTLAAGETMALLGPSGSGKSTLLRLVAGLLPPAGTRLAATDGAPVAGRIAWMGQQDLLLPWRDVLGNVGLGASLRGEPADPARMRAMIAAVGLAGHEHVRPDRLSGGMRQRAALARTLVEDRPFVLMDEPFSAVDAPTRHRLQGLAAGLLAGRTVLLVTHDPLEALRLAHHVLVLQPAAGGPGWVPVPVPVPPGAPPREVRDPAVLAAQGRLLESLAAASEAA</sequence>
<dbReference type="InterPro" id="IPR027417">
    <property type="entry name" value="P-loop_NTPase"/>
</dbReference>
<protein>
    <submittedName>
        <fullName evidence="7">ABC transporter ATP-binding protein</fullName>
    </submittedName>
</protein>
<dbReference type="PROSITE" id="PS00211">
    <property type="entry name" value="ABC_TRANSPORTER_1"/>
    <property type="match status" value="1"/>
</dbReference>
<feature type="compositionally biased region" description="Low complexity" evidence="5">
    <location>
        <begin position="9"/>
        <end position="40"/>
    </location>
</feature>
<keyword evidence="8" id="KW-1185">Reference proteome</keyword>
<evidence type="ECO:0000256" key="2">
    <source>
        <dbReference type="ARBA" id="ARBA00022448"/>
    </source>
</evidence>
<keyword evidence="2" id="KW-0813">Transport</keyword>
<dbReference type="Proteomes" id="UP001139516">
    <property type="component" value="Unassembled WGS sequence"/>
</dbReference>
<accession>A0A9X2BSZ6</accession>
<dbReference type="RefSeq" id="WP_248665828.1">
    <property type="nucleotide sequence ID" value="NZ_JALPRX010000016.1"/>
</dbReference>
<dbReference type="PANTHER" id="PTHR42788">
    <property type="entry name" value="TAURINE IMPORT ATP-BINDING PROTEIN-RELATED"/>
    <property type="match status" value="1"/>
</dbReference>
<evidence type="ECO:0000313" key="8">
    <source>
        <dbReference type="Proteomes" id="UP001139516"/>
    </source>
</evidence>
<gene>
    <name evidence="7" type="ORF">M0638_04810</name>
</gene>
<evidence type="ECO:0000256" key="1">
    <source>
        <dbReference type="ARBA" id="ARBA00005417"/>
    </source>
</evidence>
<evidence type="ECO:0000256" key="4">
    <source>
        <dbReference type="ARBA" id="ARBA00022840"/>
    </source>
</evidence>
<dbReference type="Pfam" id="PF00005">
    <property type="entry name" value="ABC_tran"/>
    <property type="match status" value="1"/>
</dbReference>
<proteinExistence type="inferred from homology"/>
<evidence type="ECO:0000256" key="3">
    <source>
        <dbReference type="ARBA" id="ARBA00022741"/>
    </source>
</evidence>
<reference evidence="7" key="1">
    <citation type="submission" date="2022-04" db="EMBL/GenBank/DDBJ databases">
        <title>Roseomonas acroporae sp. nov., isolated from coral Acropora digitifera.</title>
        <authorList>
            <person name="Sun H."/>
        </authorList>
    </citation>
    <scope>NUCLEOTIDE SEQUENCE</scope>
    <source>
        <strain evidence="7">NAR14</strain>
    </source>
</reference>
<dbReference type="PROSITE" id="PS50893">
    <property type="entry name" value="ABC_TRANSPORTER_2"/>
    <property type="match status" value="1"/>
</dbReference>
<dbReference type="InterPro" id="IPR003593">
    <property type="entry name" value="AAA+_ATPase"/>
</dbReference>
<dbReference type="InterPro" id="IPR017871">
    <property type="entry name" value="ABC_transporter-like_CS"/>
</dbReference>
<keyword evidence="4 7" id="KW-0067">ATP-binding</keyword>
<dbReference type="SUPFAM" id="SSF52540">
    <property type="entry name" value="P-loop containing nucleoside triphosphate hydrolases"/>
    <property type="match status" value="1"/>
</dbReference>
<evidence type="ECO:0000313" key="7">
    <source>
        <dbReference type="EMBL" id="MCK8783702.1"/>
    </source>
</evidence>
<comment type="caution">
    <text evidence="7">The sequence shown here is derived from an EMBL/GenBank/DDBJ whole genome shotgun (WGS) entry which is preliminary data.</text>
</comment>
<dbReference type="PANTHER" id="PTHR42788:SF19">
    <property type="entry name" value="ALIPHATIC SULFONATES IMPORT ATP-BINDING PROTEIN SSUB 2"/>
    <property type="match status" value="1"/>
</dbReference>